<feature type="binding site" description="axial binding residue" evidence="13">
    <location>
        <position position="119"/>
    </location>
    <ligand>
        <name>heme c</name>
        <dbReference type="ChEBI" id="CHEBI:61717"/>
        <label>1</label>
    </ligand>
    <ligandPart>
        <name>Fe</name>
        <dbReference type="ChEBI" id="CHEBI:18248"/>
    </ligandPart>
</feature>
<dbReference type="PIRSF" id="PIRSF006105">
    <property type="entry name" value="NapB"/>
    <property type="match status" value="1"/>
</dbReference>
<evidence type="ECO:0000256" key="11">
    <source>
        <dbReference type="ARBA" id="ARBA00031832"/>
    </source>
</evidence>
<feature type="signal peptide" evidence="15">
    <location>
        <begin position="1"/>
        <end position="22"/>
    </location>
</feature>
<proteinExistence type="inferred from homology"/>
<feature type="binding site" description="covalent" evidence="12">
    <location>
        <position position="115"/>
    </location>
    <ligand>
        <name>heme c</name>
        <dbReference type="ChEBI" id="CHEBI:61717"/>
        <label>1</label>
    </ligand>
</feature>
<evidence type="ECO:0000256" key="4">
    <source>
        <dbReference type="ARBA" id="ARBA00022448"/>
    </source>
</evidence>
<dbReference type="GO" id="GO:0009061">
    <property type="term" value="P:anaerobic respiration"/>
    <property type="evidence" value="ECO:0007669"/>
    <property type="project" value="InterPro"/>
</dbReference>
<feature type="chain" id="PRO_5004035322" description="Periplasmic nitrate reductase, electron transfer subunit" evidence="15">
    <location>
        <begin position="23"/>
        <end position="199"/>
    </location>
</feature>
<keyword evidence="8" id="KW-0574">Periplasm</keyword>
<feature type="binding site" description="axial binding residue" evidence="13">
    <location>
        <position position="100"/>
    </location>
    <ligand>
        <name>heme c</name>
        <dbReference type="ChEBI" id="CHEBI:61717"/>
        <label>1</label>
    </ligand>
    <ligandPart>
        <name>Fe</name>
        <dbReference type="ChEBI" id="CHEBI:18248"/>
    </ligandPart>
</feature>
<dbReference type="STRING" id="1073353.H740_08386"/>
<dbReference type="AlphaFoldDB" id="M3J9T0"/>
<evidence type="ECO:0000313" key="17">
    <source>
        <dbReference type="Proteomes" id="UP000011782"/>
    </source>
</evidence>
<reference evidence="16 17" key="1">
    <citation type="submission" date="2013-02" db="EMBL/GenBank/DDBJ databases">
        <title>Co-occurrence of anaerobic bacteria in colorectal carcinomas.</title>
        <authorList>
            <person name="Holt R.A."/>
            <person name="Warren R.L."/>
            <person name="Allen-Vercoe E."/>
            <person name="Pleasance S."/>
            <person name="Freeman D.J."/>
            <person name="Watson P."/>
            <person name="Moore R."/>
            <person name="Cochrane K."/>
        </authorList>
    </citation>
    <scope>NUCLEOTIDE SEQUENCE [LARGE SCALE GENOMIC DNA]</scope>
    <source>
        <strain evidence="16 17">CC57C</strain>
    </source>
</reference>
<dbReference type="PATRIC" id="fig|1073353.3.peg.1800"/>
<evidence type="ECO:0000256" key="5">
    <source>
        <dbReference type="ARBA" id="ARBA00022617"/>
    </source>
</evidence>
<dbReference type="OrthoDB" id="13290at2"/>
<feature type="binding site" description="covalent" evidence="12">
    <location>
        <position position="157"/>
    </location>
    <ligand>
        <name>heme c</name>
        <dbReference type="ChEBI" id="CHEBI:61717"/>
        <label>2</label>
    </ligand>
</feature>
<evidence type="ECO:0000313" key="16">
    <source>
        <dbReference type="EMBL" id="EMG30108.1"/>
    </source>
</evidence>
<comment type="PTM">
    <text evidence="12">Binds 2 heme C groups per subunit.</text>
</comment>
<keyword evidence="7 15" id="KW-0732">Signal</keyword>
<sequence>MKARILAGLACAVLVFSGYAEAKEEQKTSSSVQTQKVEQKNKSKLADSKEAKDLNILRSANDVMDEEEVKLADINWTKPAAGEAQRYERSFENAPPMIPHDLEGLIPITADNNMCVTCHMPEVAKDVGATAIPKSHLYSIRNKKDLDGKLSDDRFNCTVCHVPQANVEAKFKNNFKPEYRDANSSQHSNLLDVLNEGVR</sequence>
<evidence type="ECO:0000256" key="8">
    <source>
        <dbReference type="ARBA" id="ARBA00022764"/>
    </source>
</evidence>
<keyword evidence="5 12" id="KW-0349">Heme</keyword>
<feature type="binding site" description="covalent" evidence="12">
    <location>
        <position position="160"/>
    </location>
    <ligand>
        <name>heme c</name>
        <dbReference type="ChEBI" id="CHEBI:61717"/>
        <label>2</label>
    </ligand>
</feature>
<evidence type="ECO:0000256" key="14">
    <source>
        <dbReference type="SAM" id="MobiDB-lite"/>
    </source>
</evidence>
<comment type="similarity">
    <text evidence="2">Belongs to the NapB family.</text>
</comment>
<dbReference type="InterPro" id="IPR036280">
    <property type="entry name" value="Multihaem_cyt_sf"/>
</dbReference>
<evidence type="ECO:0000256" key="10">
    <source>
        <dbReference type="ARBA" id="ARBA00023004"/>
    </source>
</evidence>
<keyword evidence="4" id="KW-0813">Transport</keyword>
<feature type="compositionally biased region" description="Basic and acidic residues" evidence="14">
    <location>
        <begin position="37"/>
        <end position="48"/>
    </location>
</feature>
<keyword evidence="10 13" id="KW-0408">Iron</keyword>
<dbReference type="InterPro" id="IPR005591">
    <property type="entry name" value="NapB"/>
</dbReference>
<evidence type="ECO:0000256" key="15">
    <source>
        <dbReference type="SAM" id="SignalP"/>
    </source>
</evidence>
<protein>
    <recommendedName>
        <fullName evidence="3">Periplasmic nitrate reductase, electron transfer subunit</fullName>
    </recommendedName>
    <alternativeName>
        <fullName evidence="11">Diheme cytochrome c NapB</fullName>
    </alternativeName>
</protein>
<evidence type="ECO:0000256" key="2">
    <source>
        <dbReference type="ARBA" id="ARBA00007368"/>
    </source>
</evidence>
<comment type="caution">
    <text evidence="16">The sequence shown here is derived from an EMBL/GenBank/DDBJ whole genome shotgun (WGS) entry which is preliminary data.</text>
</comment>
<evidence type="ECO:0000256" key="7">
    <source>
        <dbReference type="ARBA" id="ARBA00022729"/>
    </source>
</evidence>
<keyword evidence="6 13" id="KW-0479">Metal-binding</keyword>
<dbReference type="Pfam" id="PF03892">
    <property type="entry name" value="NapB"/>
    <property type="match status" value="1"/>
</dbReference>
<evidence type="ECO:0000256" key="6">
    <source>
        <dbReference type="ARBA" id="ARBA00022723"/>
    </source>
</evidence>
<dbReference type="GO" id="GO:0046872">
    <property type="term" value="F:metal ion binding"/>
    <property type="evidence" value="ECO:0007669"/>
    <property type="project" value="UniProtKB-KW"/>
</dbReference>
<accession>M3J9T0</accession>
<gene>
    <name evidence="16" type="ORF">H740_08386</name>
</gene>
<dbReference type="RefSeq" id="WP_002953135.1">
    <property type="nucleotide sequence ID" value="NZ_AOTD01000211.1"/>
</dbReference>
<dbReference type="EMBL" id="AOTD01000211">
    <property type="protein sequence ID" value="EMG30108.1"/>
    <property type="molecule type" value="Genomic_DNA"/>
</dbReference>
<feature type="binding site" description="axial binding residue" evidence="13">
    <location>
        <position position="161"/>
    </location>
    <ligand>
        <name>heme c</name>
        <dbReference type="ChEBI" id="CHEBI:61717"/>
        <label>2</label>
    </ligand>
    <ligandPart>
        <name>Fe</name>
        <dbReference type="ChEBI" id="CHEBI:18248"/>
    </ligandPart>
</feature>
<dbReference type="Proteomes" id="UP000011782">
    <property type="component" value="Unassembled WGS sequence"/>
</dbReference>
<feature type="region of interest" description="Disordered" evidence="14">
    <location>
        <begin position="24"/>
        <end position="48"/>
    </location>
</feature>
<evidence type="ECO:0000256" key="12">
    <source>
        <dbReference type="PIRSR" id="PIRSR006105-1"/>
    </source>
</evidence>
<organism evidence="16 17">
    <name type="scientific">Campylobacter showae CC57C</name>
    <dbReference type="NCBI Taxonomy" id="1073353"/>
    <lineage>
        <taxon>Bacteria</taxon>
        <taxon>Pseudomonadati</taxon>
        <taxon>Campylobacterota</taxon>
        <taxon>Epsilonproteobacteria</taxon>
        <taxon>Campylobacterales</taxon>
        <taxon>Campylobacteraceae</taxon>
        <taxon>Campylobacter</taxon>
    </lineage>
</organism>
<evidence type="ECO:0000256" key="9">
    <source>
        <dbReference type="ARBA" id="ARBA00022982"/>
    </source>
</evidence>
<name>M3J9T0_9BACT</name>
<feature type="binding site" description="axial binding residue" evidence="13">
    <location>
        <position position="136"/>
    </location>
    <ligand>
        <name>heme c</name>
        <dbReference type="ChEBI" id="CHEBI:61717"/>
        <label>2</label>
    </ligand>
    <ligandPart>
        <name>Fe</name>
        <dbReference type="ChEBI" id="CHEBI:18248"/>
    </ligandPart>
</feature>
<dbReference type="SUPFAM" id="SSF48695">
    <property type="entry name" value="Multiheme cytochromes"/>
    <property type="match status" value="1"/>
</dbReference>
<evidence type="ECO:0000256" key="3">
    <source>
        <dbReference type="ARBA" id="ARBA00013773"/>
    </source>
</evidence>
<dbReference type="GO" id="GO:0042597">
    <property type="term" value="C:periplasmic space"/>
    <property type="evidence" value="ECO:0007669"/>
    <property type="project" value="UniProtKB-SubCell"/>
</dbReference>
<evidence type="ECO:0000256" key="13">
    <source>
        <dbReference type="PIRSR" id="PIRSR006105-2"/>
    </source>
</evidence>
<feature type="binding site" description="covalent" evidence="12">
    <location>
        <position position="118"/>
    </location>
    <ligand>
        <name>heme c</name>
        <dbReference type="ChEBI" id="CHEBI:61717"/>
        <label>1</label>
    </ligand>
</feature>
<evidence type="ECO:0000256" key="1">
    <source>
        <dbReference type="ARBA" id="ARBA00004418"/>
    </source>
</evidence>
<keyword evidence="9" id="KW-0249">Electron transport</keyword>
<dbReference type="Gene3D" id="1.10.1130.10">
    <property type="entry name" value="Flavocytochrome C3, Chain A"/>
    <property type="match status" value="1"/>
</dbReference>
<comment type="subcellular location">
    <subcellularLocation>
        <location evidence="1">Periplasm</location>
    </subcellularLocation>
</comment>
<dbReference type="PANTHER" id="PTHR38604">
    <property type="entry name" value="PERIPLASMIC NITRATE REDUCTASE, ELECTRON TRANSFER SUBUNIT"/>
    <property type="match status" value="1"/>
</dbReference>
<dbReference type="PANTHER" id="PTHR38604:SF1">
    <property type="entry name" value="PERIPLASMIC NITRATE REDUCTASE, ELECTRON TRANSFER SUBUNIT"/>
    <property type="match status" value="1"/>
</dbReference>